<dbReference type="AlphaFoldDB" id="A0A183TH98"/>
<organism evidence="3">
    <name type="scientific">Schistocephalus solidus</name>
    <name type="common">Tapeworm</name>
    <dbReference type="NCBI Taxonomy" id="70667"/>
    <lineage>
        <taxon>Eukaryota</taxon>
        <taxon>Metazoa</taxon>
        <taxon>Spiralia</taxon>
        <taxon>Lophotrochozoa</taxon>
        <taxon>Platyhelminthes</taxon>
        <taxon>Cestoda</taxon>
        <taxon>Eucestoda</taxon>
        <taxon>Diphyllobothriidea</taxon>
        <taxon>Diphyllobothriidae</taxon>
        <taxon>Schistocephalus</taxon>
    </lineage>
</organism>
<sequence>MNQLKALFQAMWRQGQVPQDFKEVTIVHLDENRQLCDNHRGISVLSITESILARILLNRLNSHLEQGHLTESQCGFCWHRGTTDMIFAARQLRENFRKINSAVQGFIHMARQLHDGMMACVMDNGAVSEAFAVTNGMKQSCVLAPTLFILMFFTMLMDAYRDECPGIHIAYRMDGHLLNKQQMHSHSRVSTATIHTLHFAADCAPIRRKWLSCISSRHNLSRSTKIDDEVAHRIAKASQAFGRIQNFVWNRHSLHLSTKLEMCKAVILLKLLYGAEPLTVYKKQARKLNRIYLSFLCKILKLIWQDRILDAEVLEQTGLLSTFAELKLLKMRWSGHFVTINDK</sequence>
<evidence type="ECO:0000313" key="1">
    <source>
        <dbReference type="EMBL" id="VDM02232.1"/>
    </source>
</evidence>
<reference evidence="1 2" key="2">
    <citation type="submission" date="2018-11" db="EMBL/GenBank/DDBJ databases">
        <authorList>
            <consortium name="Pathogen Informatics"/>
        </authorList>
    </citation>
    <scope>NUCLEOTIDE SEQUENCE [LARGE SCALE GENOMIC DNA]</scope>
    <source>
        <strain evidence="1 2">NST_G2</strain>
    </source>
</reference>
<dbReference type="EMBL" id="UYSU01040360">
    <property type="protein sequence ID" value="VDM02232.1"/>
    <property type="molecule type" value="Genomic_DNA"/>
</dbReference>
<name>A0A183TH98_SCHSO</name>
<dbReference type="WBParaSite" id="SSLN_0001644901-mRNA-1">
    <property type="protein sequence ID" value="SSLN_0001644901-mRNA-1"/>
    <property type="gene ID" value="SSLN_0001644901"/>
</dbReference>
<dbReference type="PANTHER" id="PTHR47027:SF26">
    <property type="entry name" value="REVERSE TRANSCRIPTASE DOMAIN-CONTAINING PROTEIN"/>
    <property type="match status" value="1"/>
</dbReference>
<keyword evidence="2" id="KW-1185">Reference proteome</keyword>
<reference evidence="3" key="1">
    <citation type="submission" date="2016-06" db="UniProtKB">
        <authorList>
            <consortium name="WormBaseParasite"/>
        </authorList>
    </citation>
    <scope>IDENTIFICATION</scope>
</reference>
<evidence type="ECO:0000313" key="3">
    <source>
        <dbReference type="WBParaSite" id="SSLN_0001644901-mRNA-1"/>
    </source>
</evidence>
<protein>
    <submittedName>
        <fullName evidence="3">Reverse transcriptase domain-containing protein</fullName>
    </submittedName>
</protein>
<dbReference type="OrthoDB" id="2017974at2759"/>
<proteinExistence type="predicted"/>
<dbReference type="Proteomes" id="UP000275846">
    <property type="component" value="Unassembled WGS sequence"/>
</dbReference>
<dbReference type="PANTHER" id="PTHR47027">
    <property type="entry name" value="REVERSE TRANSCRIPTASE DOMAIN-CONTAINING PROTEIN"/>
    <property type="match status" value="1"/>
</dbReference>
<evidence type="ECO:0000313" key="2">
    <source>
        <dbReference type="Proteomes" id="UP000275846"/>
    </source>
</evidence>
<accession>A0A183TH98</accession>
<gene>
    <name evidence="1" type="ORF">SSLN_LOCUS15846</name>
</gene>